<name>A3SIF6_ROSNI</name>
<dbReference type="EMBL" id="AALY01000001">
    <property type="protein sequence ID" value="EAP77137.1"/>
    <property type="molecule type" value="Genomic_DNA"/>
</dbReference>
<organism evidence="1 2">
    <name type="scientific">Roseovarius nubinhibens (strain ATCC BAA-591 / DSM 15170 / ISM)</name>
    <dbReference type="NCBI Taxonomy" id="89187"/>
    <lineage>
        <taxon>Bacteria</taxon>
        <taxon>Pseudomonadati</taxon>
        <taxon>Pseudomonadota</taxon>
        <taxon>Alphaproteobacteria</taxon>
        <taxon>Rhodobacterales</taxon>
        <taxon>Roseobacteraceae</taxon>
        <taxon>Roseovarius</taxon>
    </lineage>
</organism>
<evidence type="ECO:0000313" key="2">
    <source>
        <dbReference type="Proteomes" id="UP000005954"/>
    </source>
</evidence>
<dbReference type="Proteomes" id="UP000005954">
    <property type="component" value="Unassembled WGS sequence"/>
</dbReference>
<comment type="caution">
    <text evidence="1">The sequence shown here is derived from an EMBL/GenBank/DDBJ whole genome shotgun (WGS) entry which is preliminary data.</text>
</comment>
<accession>A3SIF6</accession>
<dbReference type="HOGENOM" id="CLU_695795_0_0_5"/>
<keyword evidence="1" id="KW-0687">Ribonucleoprotein</keyword>
<reference evidence="1 2" key="1">
    <citation type="submission" date="2005-12" db="EMBL/GenBank/DDBJ databases">
        <authorList>
            <person name="Moran M.A."/>
            <person name="Ferriera S."/>
            <person name="Johnson J."/>
            <person name="Kravitz S."/>
            <person name="Halpern A."/>
            <person name="Remington K."/>
            <person name="Beeson K."/>
            <person name="Tran B."/>
            <person name="Rogers Y.-H."/>
            <person name="Friedman R."/>
            <person name="Venter J.C."/>
        </authorList>
    </citation>
    <scope>NUCLEOTIDE SEQUENCE [LARGE SCALE GENOMIC DNA]</scope>
    <source>
        <strain evidence="2">ATCC BAA-591 / DSM 15170 / ISM</strain>
    </source>
</reference>
<dbReference type="eggNOG" id="ENOG5032RTU">
    <property type="taxonomic scope" value="Bacteria"/>
</dbReference>
<sequence>MRYFGAFSEDADLRVSDEFSELDPHQKTILSDDFGMGMSLHVLTEALDLVGFCDGKYFIDRLAPRLPSGVHITATAAKNGPRKSPDFVALDARGRWHVIECKGTQSGPNYCRAQIDRGFAQKRAIEFQGTLKGQSLVTGFDIASAASDTASCLVIVDPKPEDPPLEIGPNDRPLIRDCVARGTIARAMMLAGAPNLSRLMAAPFGDDPRLRADDATTSFRRKRAAQLRENGIDDRKRLTTAGKYLGREMNIELPFEVETAKGSFRQATLRSEILDDVVREFEEETFSDSTEHRDRLARTQQDLAVSRIKTETNDHGGLLTVGKLYRSLIEFR</sequence>
<dbReference type="GO" id="GO:0005840">
    <property type="term" value="C:ribosome"/>
    <property type="evidence" value="ECO:0007669"/>
    <property type="project" value="UniProtKB-KW"/>
</dbReference>
<gene>
    <name evidence="1" type="ORF">ISM_02570</name>
</gene>
<proteinExistence type="predicted"/>
<protein>
    <submittedName>
        <fullName evidence="1">50S ribosomal protein L20</fullName>
    </submittedName>
</protein>
<evidence type="ECO:0000313" key="1">
    <source>
        <dbReference type="EMBL" id="EAP77137.1"/>
    </source>
</evidence>
<keyword evidence="2" id="KW-1185">Reference proteome</keyword>
<dbReference type="AlphaFoldDB" id="A3SIF6"/>
<keyword evidence="1" id="KW-0689">Ribosomal protein</keyword>